<dbReference type="WBParaSite" id="MhA1_Contig310.frz3.gene3">
    <property type="protein sequence ID" value="MhA1_Contig310.frz3.gene3"/>
    <property type="gene ID" value="MhA1_Contig310.frz3.gene3"/>
</dbReference>
<evidence type="ECO:0000313" key="1">
    <source>
        <dbReference type="Proteomes" id="UP000095281"/>
    </source>
</evidence>
<reference evidence="2" key="1">
    <citation type="submission" date="2016-11" db="UniProtKB">
        <authorList>
            <consortium name="WormBaseParasite"/>
        </authorList>
    </citation>
    <scope>IDENTIFICATION</scope>
</reference>
<accession>A0A1I8BLS6</accession>
<proteinExistence type="predicted"/>
<organism evidence="1 2">
    <name type="scientific">Meloidogyne hapla</name>
    <name type="common">Root-knot nematode worm</name>
    <dbReference type="NCBI Taxonomy" id="6305"/>
    <lineage>
        <taxon>Eukaryota</taxon>
        <taxon>Metazoa</taxon>
        <taxon>Ecdysozoa</taxon>
        <taxon>Nematoda</taxon>
        <taxon>Chromadorea</taxon>
        <taxon>Rhabditida</taxon>
        <taxon>Tylenchina</taxon>
        <taxon>Tylenchomorpha</taxon>
        <taxon>Tylenchoidea</taxon>
        <taxon>Meloidogynidae</taxon>
        <taxon>Meloidogyninae</taxon>
        <taxon>Meloidogyne</taxon>
    </lineage>
</organism>
<protein>
    <submittedName>
        <fullName evidence="2">Cytosolic protein</fullName>
    </submittedName>
</protein>
<evidence type="ECO:0000313" key="2">
    <source>
        <dbReference type="WBParaSite" id="MhA1_Contig310.frz3.gene3"/>
    </source>
</evidence>
<sequence>MQNTNFTFHEAMKDSPNFRYELGQSERYFDRLHKRMEDGFYGVIQETLNSIFGVS</sequence>
<keyword evidence="1" id="KW-1185">Reference proteome</keyword>
<name>A0A1I8BLS6_MELHA</name>
<dbReference type="AlphaFoldDB" id="A0A1I8BLS6"/>
<dbReference type="Proteomes" id="UP000095281">
    <property type="component" value="Unplaced"/>
</dbReference>